<keyword evidence="3" id="KW-1185">Reference proteome</keyword>
<feature type="region of interest" description="Disordered" evidence="1">
    <location>
        <begin position="1"/>
        <end position="38"/>
    </location>
</feature>
<name>A0ABV7NAT6_9SPHN</name>
<dbReference type="RefSeq" id="WP_380793737.1">
    <property type="nucleotide sequence ID" value="NZ_JBHRVU010000004.1"/>
</dbReference>
<evidence type="ECO:0000256" key="1">
    <source>
        <dbReference type="SAM" id="MobiDB-lite"/>
    </source>
</evidence>
<reference evidence="3" key="1">
    <citation type="journal article" date="2019" name="Int. J. Syst. Evol. Microbiol.">
        <title>The Global Catalogue of Microorganisms (GCM) 10K type strain sequencing project: providing services to taxonomists for standard genome sequencing and annotation.</title>
        <authorList>
            <consortium name="The Broad Institute Genomics Platform"/>
            <consortium name="The Broad Institute Genome Sequencing Center for Infectious Disease"/>
            <person name="Wu L."/>
            <person name="Ma J."/>
        </authorList>
    </citation>
    <scope>NUCLEOTIDE SEQUENCE [LARGE SCALE GENOMIC DNA]</scope>
    <source>
        <strain evidence="3">CCM 7491</strain>
    </source>
</reference>
<dbReference type="EMBL" id="JBHRVU010000004">
    <property type="protein sequence ID" value="MFC3440599.1"/>
    <property type="molecule type" value="Genomic_DNA"/>
</dbReference>
<dbReference type="Proteomes" id="UP001595681">
    <property type="component" value="Unassembled WGS sequence"/>
</dbReference>
<sequence length="53" mass="5895">MPKKQNAENQAEQSERFVREAQKLIDAGELDPTEADEKIERILTKAPAAKEGA</sequence>
<comment type="caution">
    <text evidence="2">The sequence shown here is derived from an EMBL/GenBank/DDBJ whole genome shotgun (WGS) entry which is preliminary data.</text>
</comment>
<evidence type="ECO:0000313" key="3">
    <source>
        <dbReference type="Proteomes" id="UP001595681"/>
    </source>
</evidence>
<organism evidence="2 3">
    <name type="scientific">Sphingobium rhizovicinum</name>
    <dbReference type="NCBI Taxonomy" id="432308"/>
    <lineage>
        <taxon>Bacteria</taxon>
        <taxon>Pseudomonadati</taxon>
        <taxon>Pseudomonadota</taxon>
        <taxon>Alphaproteobacteria</taxon>
        <taxon>Sphingomonadales</taxon>
        <taxon>Sphingomonadaceae</taxon>
        <taxon>Sphingobium</taxon>
    </lineage>
</organism>
<proteinExistence type="predicted"/>
<gene>
    <name evidence="2" type="ORF">ACFOKF_05195</name>
</gene>
<evidence type="ECO:0000313" key="2">
    <source>
        <dbReference type="EMBL" id="MFC3440599.1"/>
    </source>
</evidence>
<protein>
    <submittedName>
        <fullName evidence="2">Uncharacterized protein</fullName>
    </submittedName>
</protein>
<accession>A0ABV7NAT6</accession>
<feature type="compositionally biased region" description="Basic and acidic residues" evidence="1">
    <location>
        <begin position="13"/>
        <end position="23"/>
    </location>
</feature>